<dbReference type="EMBL" id="ANNX02000003">
    <property type="protein sequence ID" value="KYC44261.1"/>
    <property type="molecule type" value="Genomic_DNA"/>
</dbReference>
<dbReference type="AlphaFoldDB" id="A0A139XHU7"/>
<accession>A0A139XHU7</accession>
<reference evidence="1 2" key="1">
    <citation type="journal article" date="2013" name="Genome Biol. Evol.">
        <title>Genomes of Stigonematalean cyanobacteria (subsection V) and the evolution of oxygenic photosynthesis from prokaryotes to plastids.</title>
        <authorList>
            <person name="Dagan T."/>
            <person name="Roettger M."/>
            <person name="Stucken K."/>
            <person name="Landan G."/>
            <person name="Koch R."/>
            <person name="Major P."/>
            <person name="Gould S.B."/>
            <person name="Goremykin V.V."/>
            <person name="Rippka R."/>
            <person name="Tandeau de Marsac N."/>
            <person name="Gugger M."/>
            <person name="Lockhart P.J."/>
            <person name="Allen J.F."/>
            <person name="Brune I."/>
            <person name="Maus I."/>
            <person name="Puhler A."/>
            <person name="Martin W.F."/>
        </authorList>
    </citation>
    <scope>NUCLEOTIDE SEQUENCE [LARGE SCALE GENOMIC DNA]</scope>
    <source>
        <strain evidence="1 2">PCC 7110</strain>
    </source>
</reference>
<sequence length="158" mass="18236">MPTPQSLEERGLLVKIEVELDPDEQPQRLMYAHARVITWLEEVLPELESDNYVPGALKPEDQADALFYQFISGTAPMQMAPNCLRPEEDGVWELRTHDLRFFGWFWRKGVFIIAAAEQAKRCKDLNLYAGYRNQSKYDRENLDLDSPKFTNGGLSDVL</sequence>
<keyword evidence="2" id="KW-1185">Reference proteome</keyword>
<dbReference type="Proteomes" id="UP000076925">
    <property type="component" value="Unassembled WGS sequence"/>
</dbReference>
<evidence type="ECO:0000313" key="2">
    <source>
        <dbReference type="Proteomes" id="UP000076925"/>
    </source>
</evidence>
<dbReference type="STRING" id="128403.WA1_51915"/>
<comment type="caution">
    <text evidence="1">The sequence shown here is derived from an EMBL/GenBank/DDBJ whole genome shotgun (WGS) entry which is preliminary data.</text>
</comment>
<evidence type="ECO:0000313" key="1">
    <source>
        <dbReference type="EMBL" id="KYC44261.1"/>
    </source>
</evidence>
<name>A0A139XHU7_9CYAN</name>
<gene>
    <name evidence="1" type="ORF">WA1_51915</name>
</gene>
<organism evidence="1 2">
    <name type="scientific">Scytonema hofmannii PCC 7110</name>
    <dbReference type="NCBI Taxonomy" id="128403"/>
    <lineage>
        <taxon>Bacteria</taxon>
        <taxon>Bacillati</taxon>
        <taxon>Cyanobacteriota</taxon>
        <taxon>Cyanophyceae</taxon>
        <taxon>Nostocales</taxon>
        <taxon>Scytonemataceae</taxon>
        <taxon>Scytonema</taxon>
    </lineage>
</organism>
<proteinExistence type="predicted"/>
<protein>
    <submittedName>
        <fullName evidence="1">Uncharacterized protein</fullName>
    </submittedName>
</protein>